<dbReference type="GO" id="GO:0005524">
    <property type="term" value="F:ATP binding"/>
    <property type="evidence" value="ECO:0007669"/>
    <property type="project" value="UniProtKB-KW"/>
</dbReference>
<dbReference type="GO" id="GO:0051539">
    <property type="term" value="F:4 iron, 4 sulfur cluster binding"/>
    <property type="evidence" value="ECO:0007669"/>
    <property type="project" value="UniProtKB-KW"/>
</dbReference>
<dbReference type="InterPro" id="IPR005467">
    <property type="entry name" value="His_kinase_dom"/>
</dbReference>
<proteinExistence type="predicted"/>
<dbReference type="EC" id="2.7.13.3" evidence="4"/>
<keyword evidence="8" id="KW-0597">Phosphoprotein</keyword>
<dbReference type="GO" id="GO:0000155">
    <property type="term" value="F:phosphorelay sensor kinase activity"/>
    <property type="evidence" value="ECO:0007669"/>
    <property type="project" value="InterPro"/>
</dbReference>
<dbReference type="GO" id="GO:0046983">
    <property type="term" value="F:protein dimerization activity"/>
    <property type="evidence" value="ECO:0007669"/>
    <property type="project" value="InterPro"/>
</dbReference>
<comment type="function">
    <text evidence="17">Member of the two-component regulatory system NreB/NreC involved in the control of dissimilatory nitrate/nitrite reduction in response to oxygen. NreB functions as a direct oxygen sensor histidine kinase which is autophosphorylated, in the absence of oxygen, probably at the conserved histidine residue, and transfers its phosphate group probably to a conserved aspartate residue of NreC. NreB/NreC activates the expression of the nitrate (narGHJI) and nitrite (nir) reductase operons, as well as the putative nitrate transporter gene narT.</text>
</comment>
<dbReference type="EMBL" id="JAATJL010000001">
    <property type="protein sequence ID" value="NJC23192.1"/>
    <property type="molecule type" value="Genomic_DNA"/>
</dbReference>
<dbReference type="InterPro" id="IPR003594">
    <property type="entry name" value="HATPase_dom"/>
</dbReference>
<evidence type="ECO:0000256" key="6">
    <source>
        <dbReference type="ARBA" id="ARBA00022485"/>
    </source>
</evidence>
<dbReference type="Gene3D" id="3.30.565.10">
    <property type="entry name" value="Histidine kinase-like ATPase, C-terminal domain"/>
    <property type="match status" value="1"/>
</dbReference>
<evidence type="ECO:0000256" key="8">
    <source>
        <dbReference type="ARBA" id="ARBA00022553"/>
    </source>
</evidence>
<evidence type="ECO:0000256" key="10">
    <source>
        <dbReference type="ARBA" id="ARBA00022723"/>
    </source>
</evidence>
<evidence type="ECO:0000256" key="19">
    <source>
        <dbReference type="SAM" id="MobiDB-lite"/>
    </source>
</evidence>
<dbReference type="InterPro" id="IPR036890">
    <property type="entry name" value="HATPase_C_sf"/>
</dbReference>
<dbReference type="InterPro" id="IPR011712">
    <property type="entry name" value="Sig_transdc_His_kin_sub3_dim/P"/>
</dbReference>
<accession>A0A846RRJ7</accession>
<keyword evidence="6" id="KW-0004">4Fe-4S</keyword>
<comment type="cofactor">
    <cofactor evidence="2">
        <name>[4Fe-4S] cluster</name>
        <dbReference type="ChEBI" id="CHEBI:49883"/>
    </cofactor>
</comment>
<dbReference type="RefSeq" id="WP_167994231.1">
    <property type="nucleotide sequence ID" value="NZ_JAATJL010000001.1"/>
</dbReference>
<dbReference type="PANTHER" id="PTHR24421">
    <property type="entry name" value="NITRATE/NITRITE SENSOR PROTEIN NARX-RELATED"/>
    <property type="match status" value="1"/>
</dbReference>
<dbReference type="AlphaFoldDB" id="A0A846RRJ7"/>
<feature type="transmembrane region" description="Helical" evidence="20">
    <location>
        <begin position="24"/>
        <end position="44"/>
    </location>
</feature>
<evidence type="ECO:0000256" key="16">
    <source>
        <dbReference type="ARBA" id="ARBA00023014"/>
    </source>
</evidence>
<name>A0A846RRJ7_9MICC</name>
<sequence>MTVEPARNPTLLPDNSVWLRGMRWWHVGFYTALASVVLVVLLSVEGGPVRAAMFIAIAVLAGAYPFLARLEYLETWRPRVYVVLLIATVGLLAFLSGSGAVLLFIAFPQVWMFSGSPRGGLIATAVLCIVVALGQLRLFGTDPQNLQSVALQALISFLASSMLGLWIYKIIDQSEDRGQLIAQLEAARAELAYAHQEQGAMAERERMSREIHDTLAQGFTSIIMLSEAGQARLRQRTPEAPATDLETDLAAIGATARENLQEARALIASAGPTQLQGGDLLGALRRVGEASAQDGRGVRITLPDSLPPLESAQQIAVLRCAQEALSNVRRHSGADVVELVVQSSGGDLVLTVSDNGAGFAVADSPGGYGLHSMRARLAEIAGSLELRSAPGQGTSLTMTVPLAKPAPEPEAPGPEAPGPEAPGPEAPGQKTPAQEVQTQ</sequence>
<evidence type="ECO:0000256" key="1">
    <source>
        <dbReference type="ARBA" id="ARBA00000085"/>
    </source>
</evidence>
<evidence type="ECO:0000256" key="2">
    <source>
        <dbReference type="ARBA" id="ARBA00001966"/>
    </source>
</evidence>
<evidence type="ECO:0000259" key="21">
    <source>
        <dbReference type="PROSITE" id="PS50109"/>
    </source>
</evidence>
<evidence type="ECO:0000313" key="23">
    <source>
        <dbReference type="Proteomes" id="UP000547458"/>
    </source>
</evidence>
<dbReference type="CDD" id="cd16917">
    <property type="entry name" value="HATPase_UhpB-NarQ-NarX-like"/>
    <property type="match status" value="1"/>
</dbReference>
<feature type="region of interest" description="Disordered" evidence="19">
    <location>
        <begin position="388"/>
        <end position="439"/>
    </location>
</feature>
<keyword evidence="20" id="KW-1133">Transmembrane helix</keyword>
<keyword evidence="20" id="KW-0812">Transmembrane</keyword>
<dbReference type="Gene3D" id="1.20.5.1930">
    <property type="match status" value="1"/>
</dbReference>
<evidence type="ECO:0000256" key="7">
    <source>
        <dbReference type="ARBA" id="ARBA00022490"/>
    </source>
</evidence>
<dbReference type="Pfam" id="PF07730">
    <property type="entry name" value="HisKA_3"/>
    <property type="match status" value="1"/>
</dbReference>
<keyword evidence="7" id="KW-0963">Cytoplasm</keyword>
<protein>
    <recommendedName>
        <fullName evidence="5">Oxygen sensor histidine kinase NreB</fullName>
        <ecNumber evidence="4">2.7.13.3</ecNumber>
    </recommendedName>
    <alternativeName>
        <fullName evidence="18">Nitrogen regulation protein B</fullName>
    </alternativeName>
</protein>
<keyword evidence="20" id="KW-0472">Membrane</keyword>
<feature type="transmembrane region" description="Helical" evidence="20">
    <location>
        <begin position="119"/>
        <end position="138"/>
    </location>
</feature>
<evidence type="ECO:0000256" key="3">
    <source>
        <dbReference type="ARBA" id="ARBA00004496"/>
    </source>
</evidence>
<keyword evidence="23" id="KW-1185">Reference proteome</keyword>
<dbReference type="SMART" id="SM00387">
    <property type="entry name" value="HATPase_c"/>
    <property type="match status" value="1"/>
</dbReference>
<evidence type="ECO:0000256" key="20">
    <source>
        <dbReference type="SAM" id="Phobius"/>
    </source>
</evidence>
<evidence type="ECO:0000256" key="5">
    <source>
        <dbReference type="ARBA" id="ARBA00017322"/>
    </source>
</evidence>
<feature type="domain" description="Histidine kinase" evidence="21">
    <location>
        <begin position="323"/>
        <end position="404"/>
    </location>
</feature>
<evidence type="ECO:0000256" key="17">
    <source>
        <dbReference type="ARBA" id="ARBA00024827"/>
    </source>
</evidence>
<dbReference type="PANTHER" id="PTHR24421:SF10">
    <property type="entry name" value="NITRATE_NITRITE SENSOR PROTEIN NARQ"/>
    <property type="match status" value="1"/>
</dbReference>
<comment type="catalytic activity">
    <reaction evidence="1">
        <text>ATP + protein L-histidine = ADP + protein N-phospho-L-histidine.</text>
        <dbReference type="EC" id="2.7.13.3"/>
    </reaction>
</comment>
<evidence type="ECO:0000313" key="22">
    <source>
        <dbReference type="EMBL" id="NJC23192.1"/>
    </source>
</evidence>
<keyword evidence="10" id="KW-0479">Metal-binding</keyword>
<reference evidence="22 23" key="1">
    <citation type="submission" date="2020-03" db="EMBL/GenBank/DDBJ databases">
        <title>Sequencing the genomes of 1000 actinobacteria strains.</title>
        <authorList>
            <person name="Klenk H.-P."/>
        </authorList>
    </citation>
    <scope>NUCLEOTIDE SEQUENCE [LARGE SCALE GENOMIC DNA]</scope>
    <source>
        <strain evidence="22 23">DSM 16403</strain>
    </source>
</reference>
<dbReference type="InterPro" id="IPR017205">
    <property type="entry name" value="Sig_transdc_His_kinase_ChrS"/>
</dbReference>
<evidence type="ECO:0000256" key="18">
    <source>
        <dbReference type="ARBA" id="ARBA00030800"/>
    </source>
</evidence>
<feature type="transmembrane region" description="Helical" evidence="20">
    <location>
        <begin position="80"/>
        <end position="107"/>
    </location>
</feature>
<dbReference type="GO" id="GO:0005737">
    <property type="term" value="C:cytoplasm"/>
    <property type="evidence" value="ECO:0007669"/>
    <property type="project" value="UniProtKB-SubCell"/>
</dbReference>
<comment type="subcellular location">
    <subcellularLocation>
        <location evidence="3">Cytoplasm</location>
    </subcellularLocation>
</comment>
<gene>
    <name evidence="22" type="ORF">BJ994_002268</name>
</gene>
<evidence type="ECO:0000256" key="12">
    <source>
        <dbReference type="ARBA" id="ARBA00022777"/>
    </source>
</evidence>
<evidence type="ECO:0000256" key="11">
    <source>
        <dbReference type="ARBA" id="ARBA00022741"/>
    </source>
</evidence>
<dbReference type="PROSITE" id="PS50109">
    <property type="entry name" value="HIS_KIN"/>
    <property type="match status" value="1"/>
</dbReference>
<dbReference type="Pfam" id="PF02518">
    <property type="entry name" value="HATPase_c"/>
    <property type="match status" value="1"/>
</dbReference>
<keyword evidence="13" id="KW-0067">ATP-binding</keyword>
<feature type="transmembrane region" description="Helical" evidence="20">
    <location>
        <begin position="51"/>
        <end position="68"/>
    </location>
</feature>
<dbReference type="GO" id="GO:0046872">
    <property type="term" value="F:metal ion binding"/>
    <property type="evidence" value="ECO:0007669"/>
    <property type="project" value="UniProtKB-KW"/>
</dbReference>
<dbReference type="InterPro" id="IPR004358">
    <property type="entry name" value="Sig_transdc_His_kin-like_C"/>
</dbReference>
<keyword evidence="11" id="KW-0547">Nucleotide-binding</keyword>
<keyword evidence="9" id="KW-0808">Transferase</keyword>
<feature type="compositionally biased region" description="Pro residues" evidence="19">
    <location>
        <begin position="404"/>
        <end position="425"/>
    </location>
</feature>
<dbReference type="PIRSF" id="PIRSF037434">
    <property type="entry name" value="STHK_ChrS"/>
    <property type="match status" value="1"/>
</dbReference>
<dbReference type="Proteomes" id="UP000547458">
    <property type="component" value="Unassembled WGS sequence"/>
</dbReference>
<keyword evidence="16" id="KW-0411">Iron-sulfur</keyword>
<evidence type="ECO:0000256" key="14">
    <source>
        <dbReference type="ARBA" id="ARBA00023004"/>
    </source>
</evidence>
<dbReference type="InterPro" id="IPR050482">
    <property type="entry name" value="Sensor_HK_TwoCompSys"/>
</dbReference>
<dbReference type="PRINTS" id="PR00344">
    <property type="entry name" value="BCTRLSENSOR"/>
</dbReference>
<evidence type="ECO:0000256" key="9">
    <source>
        <dbReference type="ARBA" id="ARBA00022679"/>
    </source>
</evidence>
<dbReference type="GO" id="GO:0016020">
    <property type="term" value="C:membrane"/>
    <property type="evidence" value="ECO:0007669"/>
    <property type="project" value="InterPro"/>
</dbReference>
<dbReference type="SUPFAM" id="SSF55874">
    <property type="entry name" value="ATPase domain of HSP90 chaperone/DNA topoisomerase II/histidine kinase"/>
    <property type="match status" value="1"/>
</dbReference>
<keyword evidence="12 22" id="KW-0418">Kinase</keyword>
<evidence type="ECO:0000256" key="4">
    <source>
        <dbReference type="ARBA" id="ARBA00012438"/>
    </source>
</evidence>
<keyword evidence="14" id="KW-0408">Iron</keyword>
<evidence type="ECO:0000256" key="15">
    <source>
        <dbReference type="ARBA" id="ARBA00023012"/>
    </source>
</evidence>
<feature type="transmembrane region" description="Helical" evidence="20">
    <location>
        <begin position="150"/>
        <end position="168"/>
    </location>
</feature>
<evidence type="ECO:0000256" key="13">
    <source>
        <dbReference type="ARBA" id="ARBA00022840"/>
    </source>
</evidence>
<keyword evidence="15" id="KW-0902">Two-component regulatory system</keyword>
<organism evidence="22 23">
    <name type="scientific">Arthrobacter pigmenti</name>
    <dbReference type="NCBI Taxonomy" id="271432"/>
    <lineage>
        <taxon>Bacteria</taxon>
        <taxon>Bacillati</taxon>
        <taxon>Actinomycetota</taxon>
        <taxon>Actinomycetes</taxon>
        <taxon>Micrococcales</taxon>
        <taxon>Micrococcaceae</taxon>
        <taxon>Arthrobacter</taxon>
    </lineage>
</organism>
<comment type="caution">
    <text evidence="22">The sequence shown here is derived from an EMBL/GenBank/DDBJ whole genome shotgun (WGS) entry which is preliminary data.</text>
</comment>